<dbReference type="RefSeq" id="WP_252593930.1">
    <property type="nucleotide sequence ID" value="NZ_CP099489.1"/>
</dbReference>
<dbReference type="InterPro" id="IPR010982">
    <property type="entry name" value="Lambda_DNA-bd_dom_sf"/>
</dbReference>
<dbReference type="SUPFAM" id="SSF53822">
    <property type="entry name" value="Periplasmic binding protein-like I"/>
    <property type="match status" value="1"/>
</dbReference>
<evidence type="ECO:0000256" key="4">
    <source>
        <dbReference type="SAM" id="MobiDB-lite"/>
    </source>
</evidence>
<evidence type="ECO:0000256" key="2">
    <source>
        <dbReference type="ARBA" id="ARBA00023125"/>
    </source>
</evidence>
<dbReference type="PROSITE" id="PS00356">
    <property type="entry name" value="HTH_LACI_1"/>
    <property type="match status" value="1"/>
</dbReference>
<feature type="domain" description="HTH lacI-type" evidence="5">
    <location>
        <begin position="15"/>
        <end position="69"/>
    </location>
</feature>
<gene>
    <name evidence="6" type="ORF">NF556_02505</name>
</gene>
<evidence type="ECO:0000256" key="3">
    <source>
        <dbReference type="ARBA" id="ARBA00023163"/>
    </source>
</evidence>
<dbReference type="PROSITE" id="PS50932">
    <property type="entry name" value="HTH_LACI_2"/>
    <property type="match status" value="1"/>
</dbReference>
<dbReference type="CDD" id="cd06267">
    <property type="entry name" value="PBP1_LacI_sugar_binding-like"/>
    <property type="match status" value="1"/>
</dbReference>
<evidence type="ECO:0000256" key="1">
    <source>
        <dbReference type="ARBA" id="ARBA00023015"/>
    </source>
</evidence>
<dbReference type="PANTHER" id="PTHR30146:SF153">
    <property type="entry name" value="LACTOSE OPERON REPRESSOR"/>
    <property type="match status" value="1"/>
</dbReference>
<dbReference type="InterPro" id="IPR046335">
    <property type="entry name" value="LacI/GalR-like_sensor"/>
</dbReference>
<dbReference type="Pfam" id="PF13377">
    <property type="entry name" value="Peripla_BP_3"/>
    <property type="match status" value="1"/>
</dbReference>
<dbReference type="Pfam" id="PF00356">
    <property type="entry name" value="LacI"/>
    <property type="match status" value="1"/>
</dbReference>
<feature type="region of interest" description="Disordered" evidence="4">
    <location>
        <begin position="324"/>
        <end position="356"/>
    </location>
</feature>
<dbReference type="InterPro" id="IPR000843">
    <property type="entry name" value="HTH_LacI"/>
</dbReference>
<dbReference type="InterPro" id="IPR028082">
    <property type="entry name" value="Peripla_BP_I"/>
</dbReference>
<name>A0ABY4YWD3_9MICO</name>
<organism evidence="6 7">
    <name type="scientific">Ornithinimicrobium faecis</name>
    <dbReference type="NCBI Taxonomy" id="2934158"/>
    <lineage>
        <taxon>Bacteria</taxon>
        <taxon>Bacillati</taxon>
        <taxon>Actinomycetota</taxon>
        <taxon>Actinomycetes</taxon>
        <taxon>Micrococcales</taxon>
        <taxon>Ornithinimicrobiaceae</taxon>
        <taxon>Ornithinimicrobium</taxon>
    </lineage>
</organism>
<dbReference type="Gene3D" id="1.10.260.40">
    <property type="entry name" value="lambda repressor-like DNA-binding domains"/>
    <property type="match status" value="1"/>
</dbReference>
<proteinExistence type="predicted"/>
<dbReference type="SUPFAM" id="SSF47413">
    <property type="entry name" value="lambda repressor-like DNA-binding domains"/>
    <property type="match status" value="1"/>
</dbReference>
<evidence type="ECO:0000313" key="7">
    <source>
        <dbReference type="Proteomes" id="UP001056455"/>
    </source>
</evidence>
<keyword evidence="2" id="KW-0238">DNA-binding</keyword>
<feature type="compositionally biased region" description="Basic and acidic residues" evidence="4">
    <location>
        <begin position="336"/>
        <end position="345"/>
    </location>
</feature>
<dbReference type="Proteomes" id="UP001056455">
    <property type="component" value="Chromosome"/>
</dbReference>
<dbReference type="PANTHER" id="PTHR30146">
    <property type="entry name" value="LACI-RELATED TRANSCRIPTIONAL REPRESSOR"/>
    <property type="match status" value="1"/>
</dbReference>
<evidence type="ECO:0000259" key="5">
    <source>
        <dbReference type="PROSITE" id="PS50932"/>
    </source>
</evidence>
<keyword evidence="3" id="KW-0804">Transcription</keyword>
<keyword evidence="7" id="KW-1185">Reference proteome</keyword>
<reference evidence="6" key="1">
    <citation type="submission" date="2022-06" db="EMBL/GenBank/DDBJ databases">
        <title>Ornithinimicrobium HY1793.</title>
        <authorList>
            <person name="Huang Y."/>
        </authorList>
    </citation>
    <scope>NUCLEOTIDE SEQUENCE</scope>
    <source>
        <strain evidence="6">HY1793</strain>
    </source>
</reference>
<evidence type="ECO:0000313" key="6">
    <source>
        <dbReference type="EMBL" id="USQ80555.1"/>
    </source>
</evidence>
<dbReference type="SMART" id="SM00354">
    <property type="entry name" value="HTH_LACI"/>
    <property type="match status" value="1"/>
</dbReference>
<keyword evidence="1" id="KW-0805">Transcription regulation</keyword>
<sequence length="356" mass="36730">MAAGTPRGRGAARRPRLTDVAQEAGVSIATASRALSGAQGVSEYMAERVREVADRLGYVANLHARTLAGGPTSVVGLVVHEIGDPYFAEIASGVLGVAAAEGLTVQICHSGRDPEAELTQIRTLIANGVGAIIVAGSGFVDGGVRAKVTGTLRSYLADGGRVAVIGRHHLAVDTVQPDNDAGGYAVVEHVVGLGHRRIGIITGSRSLTTIHDRLGGMGRALQEVGLDLASTPVVEGVFTREGGKVAAAELLEQAPDVTAIIALNDDMAIGVLSVLRDRGISVPGQVSVTGFDDVAVAQDLAPGLTTVRLPMGDMGRQALQLALSPQAKRPRRRRARAELIVRDSTARPAGPGRSAD</sequence>
<protein>
    <submittedName>
        <fullName evidence="6">LacI family transcriptional regulator</fullName>
    </submittedName>
</protein>
<dbReference type="Gene3D" id="3.40.50.2300">
    <property type="match status" value="2"/>
</dbReference>
<dbReference type="EMBL" id="CP099489">
    <property type="protein sequence ID" value="USQ80555.1"/>
    <property type="molecule type" value="Genomic_DNA"/>
</dbReference>
<dbReference type="CDD" id="cd01392">
    <property type="entry name" value="HTH_LacI"/>
    <property type="match status" value="1"/>
</dbReference>
<accession>A0ABY4YWD3</accession>